<feature type="transmembrane region" description="Helical" evidence="9">
    <location>
        <begin position="355"/>
        <end position="373"/>
    </location>
</feature>
<evidence type="ECO:0000256" key="7">
    <source>
        <dbReference type="ARBA" id="ARBA00023055"/>
    </source>
</evidence>
<dbReference type="Gene3D" id="1.20.1250.20">
    <property type="entry name" value="MFS general substrate transporter like domains"/>
    <property type="match status" value="1"/>
</dbReference>
<dbReference type="GO" id="GO:0015293">
    <property type="term" value="F:symporter activity"/>
    <property type="evidence" value="ECO:0007669"/>
    <property type="project" value="InterPro"/>
</dbReference>
<keyword evidence="6 9" id="KW-1133">Transmembrane helix</keyword>
<dbReference type="Pfam" id="PF13347">
    <property type="entry name" value="MFS_2"/>
    <property type="match status" value="1"/>
</dbReference>
<proteinExistence type="inferred from homology"/>
<evidence type="ECO:0000256" key="5">
    <source>
        <dbReference type="ARBA" id="ARBA00022692"/>
    </source>
</evidence>
<keyword evidence="3" id="KW-0813">Transport</keyword>
<feature type="transmembrane region" description="Helical" evidence="9">
    <location>
        <begin position="137"/>
        <end position="161"/>
    </location>
</feature>
<evidence type="ECO:0000256" key="1">
    <source>
        <dbReference type="ARBA" id="ARBA00004651"/>
    </source>
</evidence>
<dbReference type="InterPro" id="IPR036259">
    <property type="entry name" value="MFS_trans_sf"/>
</dbReference>
<keyword evidence="7" id="KW-0445">Lipid transport</keyword>
<dbReference type="GO" id="GO:0008643">
    <property type="term" value="P:carbohydrate transport"/>
    <property type="evidence" value="ECO:0007669"/>
    <property type="project" value="InterPro"/>
</dbReference>
<accession>A0AAD1R9X4</accession>
<dbReference type="Proteomes" id="UP001295444">
    <property type="component" value="Chromosome 02"/>
</dbReference>
<dbReference type="GO" id="GO:0051977">
    <property type="term" value="P:lysophospholipid transport"/>
    <property type="evidence" value="ECO:0007669"/>
    <property type="project" value="UniProtKB-ARBA"/>
</dbReference>
<dbReference type="PANTHER" id="PTHR11328:SF30">
    <property type="entry name" value="SPHINGOSINE-1-PHOSPHATE TRANSPORTER MFSD2B"/>
    <property type="match status" value="1"/>
</dbReference>
<dbReference type="AlphaFoldDB" id="A0AAD1R9X4"/>
<feature type="transmembrane region" description="Helical" evidence="9">
    <location>
        <begin position="461"/>
        <end position="487"/>
    </location>
</feature>
<evidence type="ECO:0000256" key="6">
    <source>
        <dbReference type="ARBA" id="ARBA00022989"/>
    </source>
</evidence>
<name>A0AAD1R9X4_PELCU</name>
<dbReference type="GO" id="GO:0005886">
    <property type="term" value="C:plasma membrane"/>
    <property type="evidence" value="ECO:0007669"/>
    <property type="project" value="UniProtKB-SubCell"/>
</dbReference>
<organism evidence="10 11">
    <name type="scientific">Pelobates cultripes</name>
    <name type="common">Western spadefoot toad</name>
    <dbReference type="NCBI Taxonomy" id="61616"/>
    <lineage>
        <taxon>Eukaryota</taxon>
        <taxon>Metazoa</taxon>
        <taxon>Chordata</taxon>
        <taxon>Craniata</taxon>
        <taxon>Vertebrata</taxon>
        <taxon>Euteleostomi</taxon>
        <taxon>Amphibia</taxon>
        <taxon>Batrachia</taxon>
        <taxon>Anura</taxon>
        <taxon>Pelobatoidea</taxon>
        <taxon>Pelobatidae</taxon>
        <taxon>Pelobates</taxon>
    </lineage>
</organism>
<evidence type="ECO:0000313" key="11">
    <source>
        <dbReference type="Proteomes" id="UP001295444"/>
    </source>
</evidence>
<comment type="subcellular location">
    <subcellularLocation>
        <location evidence="1">Cell membrane</location>
        <topology evidence="1">Multi-pass membrane protein</topology>
    </subcellularLocation>
</comment>
<evidence type="ECO:0000256" key="2">
    <source>
        <dbReference type="ARBA" id="ARBA00008335"/>
    </source>
</evidence>
<sequence>MDQTVQLSTVTANTKRQPQHTVQQVNNHKLSVFSKVCYAIGGAPNQVAGSASAFFLQIYLLDVAQITPFEASLVLSIGKTWGGITDPLIGFFINKSRWTGIGRLMPWMLGSTPFLILSYFFLWFVPPFLTGRVVWYLVFYCSFQALSTVYHVPYTTLTMFLSTDQMERDSATAYRMTMEVLGTLIGAALQGQIVASAHTGRHCMANETLNLTVNATDSITNTTFLPGTPDLLHARNVYMIAAGVIGCVYLLCTVILFIGVKERHDPFYFSGKVIPFLQGFKLSMQHGPYLNLIASFLLISAAVQLQQSNFVLFCTHAAAADLRDHFQNLVLTILVSAVLSIPFWQWFLQRFGKKMAAFGISWMIPFAIMLVTIPSLIVAYVVAVTSGFSIAASLLLPWSMLPDVVDNFRLMNPQATGLEAIFYSSFVFFTKLSAGIALGISTMSLEFAGYSSAACKQSSHVVVTLQILIGAVPAILIIIGLLILLFYPITEDTRKETELALDVMRLRTRRSTLIVI</sequence>
<feature type="transmembrane region" description="Helical" evidence="9">
    <location>
        <begin position="379"/>
        <end position="399"/>
    </location>
</feature>
<protein>
    <submittedName>
        <fullName evidence="10">Major facilitator superfamily domain-containing 2B</fullName>
    </submittedName>
</protein>
<dbReference type="EMBL" id="OW240913">
    <property type="protein sequence ID" value="CAH2245918.1"/>
    <property type="molecule type" value="Genomic_DNA"/>
</dbReference>
<dbReference type="InterPro" id="IPR039672">
    <property type="entry name" value="MFS_2"/>
</dbReference>
<keyword evidence="4" id="KW-1003">Cell membrane</keyword>
<evidence type="ECO:0000256" key="4">
    <source>
        <dbReference type="ARBA" id="ARBA00022475"/>
    </source>
</evidence>
<evidence type="ECO:0000256" key="8">
    <source>
        <dbReference type="ARBA" id="ARBA00023136"/>
    </source>
</evidence>
<dbReference type="GO" id="GO:0046624">
    <property type="term" value="F:sphingolipid transporter activity"/>
    <property type="evidence" value="ECO:0007669"/>
    <property type="project" value="TreeGrafter"/>
</dbReference>
<keyword evidence="11" id="KW-1185">Reference proteome</keyword>
<comment type="similarity">
    <text evidence="2">Belongs to the major facilitator superfamily.</text>
</comment>
<keyword evidence="8 9" id="KW-0472">Membrane</keyword>
<feature type="transmembrane region" description="Helical" evidence="9">
    <location>
        <begin position="420"/>
        <end position="441"/>
    </location>
</feature>
<evidence type="ECO:0000256" key="9">
    <source>
        <dbReference type="SAM" id="Phobius"/>
    </source>
</evidence>
<evidence type="ECO:0000313" key="10">
    <source>
        <dbReference type="EMBL" id="CAH2245918.1"/>
    </source>
</evidence>
<dbReference type="FunFam" id="1.20.1250.20:FF:000183">
    <property type="entry name" value="sodium-dependent lysophosphatidylcholine symporter 1 isoform X2"/>
    <property type="match status" value="1"/>
</dbReference>
<evidence type="ECO:0000256" key="3">
    <source>
        <dbReference type="ARBA" id="ARBA00022448"/>
    </source>
</evidence>
<feature type="transmembrane region" description="Helical" evidence="9">
    <location>
        <begin position="237"/>
        <end position="260"/>
    </location>
</feature>
<keyword evidence="5 9" id="KW-0812">Transmembrane</keyword>
<dbReference type="SUPFAM" id="SSF103473">
    <property type="entry name" value="MFS general substrate transporter"/>
    <property type="match status" value="1"/>
</dbReference>
<gene>
    <name evidence="10" type="ORF">PECUL_23A019923</name>
</gene>
<feature type="transmembrane region" description="Helical" evidence="9">
    <location>
        <begin position="326"/>
        <end position="348"/>
    </location>
</feature>
<feature type="transmembrane region" description="Helical" evidence="9">
    <location>
        <begin position="289"/>
        <end position="306"/>
    </location>
</feature>
<reference evidence="10" key="1">
    <citation type="submission" date="2022-03" db="EMBL/GenBank/DDBJ databases">
        <authorList>
            <person name="Alioto T."/>
            <person name="Alioto T."/>
            <person name="Gomez Garrido J."/>
        </authorList>
    </citation>
    <scope>NUCLEOTIDE SEQUENCE</scope>
</reference>
<dbReference type="PANTHER" id="PTHR11328">
    <property type="entry name" value="MAJOR FACILITATOR SUPERFAMILY DOMAIN-CONTAINING PROTEIN"/>
    <property type="match status" value="1"/>
</dbReference>
<dbReference type="FunFam" id="1.20.1250.20:FF:000185">
    <property type="entry name" value="sodium-dependent lysophosphatidylcholine symporter 1 isoform X1"/>
    <property type="match status" value="1"/>
</dbReference>
<feature type="transmembrane region" description="Helical" evidence="9">
    <location>
        <begin position="104"/>
        <end position="125"/>
    </location>
</feature>